<dbReference type="PANTHER" id="PTHR43649:SF31">
    <property type="entry name" value="SN-GLYCEROL-3-PHOSPHATE-BINDING PERIPLASMIC PROTEIN UGPB"/>
    <property type="match status" value="1"/>
</dbReference>
<accession>A0A2M8P1F0</accession>
<reference evidence="6 7" key="1">
    <citation type="submission" date="2017-11" db="EMBL/GenBank/DDBJ databases">
        <title>Evolution of Phototrophy in the Chloroflexi Phylum Driven by Horizontal Gene Transfer.</title>
        <authorList>
            <person name="Ward L.M."/>
            <person name="Hemp J."/>
            <person name="Shih P.M."/>
            <person name="Mcglynn S.E."/>
            <person name="Fischer W."/>
        </authorList>
    </citation>
    <scope>NUCLEOTIDE SEQUENCE [LARGE SCALE GENOMIC DNA]</scope>
    <source>
        <strain evidence="6">CP2_2F</strain>
    </source>
</reference>
<dbReference type="InterPro" id="IPR050490">
    <property type="entry name" value="Bact_solute-bd_prot1"/>
</dbReference>
<dbReference type="InterPro" id="IPR006059">
    <property type="entry name" value="SBP"/>
</dbReference>
<dbReference type="AlphaFoldDB" id="A0A2M8P1F0"/>
<evidence type="ECO:0000256" key="5">
    <source>
        <dbReference type="SAM" id="SignalP"/>
    </source>
</evidence>
<evidence type="ECO:0000256" key="2">
    <source>
        <dbReference type="ARBA" id="ARBA00008520"/>
    </source>
</evidence>
<evidence type="ECO:0000313" key="7">
    <source>
        <dbReference type="Proteomes" id="UP000228921"/>
    </source>
</evidence>
<feature type="signal peptide" evidence="5">
    <location>
        <begin position="1"/>
        <end position="18"/>
    </location>
</feature>
<name>A0A2M8P1F0_9CHLR</name>
<feature type="chain" id="PRO_5014740808" evidence="5">
    <location>
        <begin position="19"/>
        <end position="451"/>
    </location>
</feature>
<dbReference type="Proteomes" id="UP000228921">
    <property type="component" value="Unassembled WGS sequence"/>
</dbReference>
<dbReference type="Gene3D" id="3.40.190.10">
    <property type="entry name" value="Periplasmic binding protein-like II"/>
    <property type="match status" value="2"/>
</dbReference>
<keyword evidence="4 5" id="KW-0732">Signal</keyword>
<proteinExistence type="inferred from homology"/>
<dbReference type="PANTHER" id="PTHR43649">
    <property type="entry name" value="ARABINOSE-BINDING PROTEIN-RELATED"/>
    <property type="match status" value="1"/>
</dbReference>
<comment type="caution">
    <text evidence="6">The sequence shown here is derived from an EMBL/GenBank/DDBJ whole genome shotgun (WGS) entry which is preliminary data.</text>
</comment>
<dbReference type="GO" id="GO:0030313">
    <property type="term" value="C:cell envelope"/>
    <property type="evidence" value="ECO:0007669"/>
    <property type="project" value="UniProtKB-SubCell"/>
</dbReference>
<keyword evidence="3" id="KW-0813">Transport</keyword>
<protein>
    <submittedName>
        <fullName evidence="6">ABC transporter substrate-binding protein</fullName>
    </submittedName>
</protein>
<dbReference type="Pfam" id="PF13416">
    <property type="entry name" value="SBP_bac_8"/>
    <property type="match status" value="1"/>
</dbReference>
<dbReference type="CDD" id="cd14748">
    <property type="entry name" value="PBP2_UgpB"/>
    <property type="match status" value="1"/>
</dbReference>
<evidence type="ECO:0000313" key="6">
    <source>
        <dbReference type="EMBL" id="PJF31366.1"/>
    </source>
</evidence>
<sequence length="451" mass="49662">MNYKRLLVLALASLLALAALGIPTQAQEKIEIRFVHIFGGQQDFRSQVIQEIADAFMAQNPNITVNVSSTSTDYVELFNNALLAAEQGQAPHIVQVEDSLIQLATDSDFFHLIGDIATPEQLATLDDLLPTVRAYYTLEGKLVGMPWNASNPILYYNRTMFEQAGLDPNAPPQTFAEVLEICEKIMAQRETLRITACINFPISSWFAEQWMAMQNALFVNNDNGRSARATEVFFTSPEMLRIAQFYRDLREKGYYTYTGRVNDYNGEGITFLSKRTAMTISSTAGLTLFLNFSRTQRFELGTAPLITPGADADNGVTVGGASVWVTKGHSDAETKAAVDFIFFLTATENDMKWHKGTGYFPIRQSSVERLRAEGWFEQNPPFAIAVNQLLQSRGNVANAGFVVGPSAEVREAVMKGLQSIVDGGESPETAMAAAKQAADRALAEYNAVVGK</sequence>
<comment type="subcellular location">
    <subcellularLocation>
        <location evidence="1">Cell envelope</location>
    </subcellularLocation>
</comment>
<dbReference type="EMBL" id="PGTK01000003">
    <property type="protein sequence ID" value="PJF31366.1"/>
    <property type="molecule type" value="Genomic_DNA"/>
</dbReference>
<evidence type="ECO:0000256" key="4">
    <source>
        <dbReference type="ARBA" id="ARBA00022729"/>
    </source>
</evidence>
<evidence type="ECO:0000256" key="1">
    <source>
        <dbReference type="ARBA" id="ARBA00004196"/>
    </source>
</evidence>
<gene>
    <name evidence="6" type="ORF">CUN51_03280</name>
</gene>
<comment type="similarity">
    <text evidence="2">Belongs to the bacterial solute-binding protein 1 family.</text>
</comment>
<organism evidence="6 7">
    <name type="scientific">Candidatus Thermofonsia Clade 1 bacterium</name>
    <dbReference type="NCBI Taxonomy" id="2364210"/>
    <lineage>
        <taxon>Bacteria</taxon>
        <taxon>Bacillati</taxon>
        <taxon>Chloroflexota</taxon>
        <taxon>Candidatus Thermofontia</taxon>
        <taxon>Candidatus Thermofonsia Clade 1</taxon>
    </lineage>
</organism>
<evidence type="ECO:0000256" key="3">
    <source>
        <dbReference type="ARBA" id="ARBA00022448"/>
    </source>
</evidence>
<dbReference type="SUPFAM" id="SSF53850">
    <property type="entry name" value="Periplasmic binding protein-like II"/>
    <property type="match status" value="1"/>
</dbReference>